<dbReference type="AlphaFoldDB" id="A0A6C2U6P9"/>
<dbReference type="PANTHER" id="PTHR45947">
    <property type="entry name" value="SULFOQUINOVOSYL TRANSFERASE SQD2"/>
    <property type="match status" value="1"/>
</dbReference>
<feature type="domain" description="Glycosyltransferase subfamily 4-like N-terminal" evidence="1">
    <location>
        <begin position="13"/>
        <end position="217"/>
    </location>
</feature>
<accession>A0A6C2U6P9</accession>
<protein>
    <submittedName>
        <fullName evidence="2">D-inositol 3-phosphate glycosyltransferase</fullName>
    </submittedName>
</protein>
<dbReference type="GO" id="GO:0016758">
    <property type="term" value="F:hexosyltransferase activity"/>
    <property type="evidence" value="ECO:0007669"/>
    <property type="project" value="TreeGrafter"/>
</dbReference>
<evidence type="ECO:0000313" key="2">
    <source>
        <dbReference type="EMBL" id="VGO15605.1"/>
    </source>
</evidence>
<dbReference type="RefSeq" id="WP_136081156.1">
    <property type="nucleotide sequence ID" value="NZ_CAAHFG010000002.1"/>
</dbReference>
<dbReference type="SUPFAM" id="SSF53756">
    <property type="entry name" value="UDP-Glycosyltransferase/glycogen phosphorylase"/>
    <property type="match status" value="1"/>
</dbReference>
<dbReference type="InterPro" id="IPR028098">
    <property type="entry name" value="Glyco_trans_4-like_N"/>
</dbReference>
<reference evidence="2 3" key="1">
    <citation type="submission" date="2019-04" db="EMBL/GenBank/DDBJ databases">
        <authorList>
            <person name="Van Vliet M D."/>
        </authorList>
    </citation>
    <scope>NUCLEOTIDE SEQUENCE [LARGE SCALE GENOMIC DNA]</scope>
    <source>
        <strain evidence="2 3">F1</strain>
    </source>
</reference>
<dbReference type="InterPro" id="IPR050194">
    <property type="entry name" value="Glycosyltransferase_grp1"/>
</dbReference>
<dbReference type="Gene3D" id="3.40.50.2000">
    <property type="entry name" value="Glycogen Phosphorylase B"/>
    <property type="match status" value="2"/>
</dbReference>
<dbReference type="PANTHER" id="PTHR45947:SF3">
    <property type="entry name" value="SULFOQUINOVOSYL TRANSFERASE SQD2"/>
    <property type="match status" value="1"/>
</dbReference>
<keyword evidence="2" id="KW-0808">Transferase</keyword>
<dbReference type="EMBL" id="CAAHFG010000002">
    <property type="protein sequence ID" value="VGO15605.1"/>
    <property type="molecule type" value="Genomic_DNA"/>
</dbReference>
<keyword evidence="3" id="KW-1185">Reference proteome</keyword>
<proteinExistence type="predicted"/>
<dbReference type="CDD" id="cd03825">
    <property type="entry name" value="GT4_WcaC-like"/>
    <property type="match status" value="1"/>
</dbReference>
<dbReference type="Proteomes" id="UP000366872">
    <property type="component" value="Unassembled WGS sequence"/>
</dbReference>
<evidence type="ECO:0000313" key="3">
    <source>
        <dbReference type="Proteomes" id="UP000366872"/>
    </source>
</evidence>
<name>A0A6C2U6P9_PONDE</name>
<gene>
    <name evidence="2" type="primary">mshA_5</name>
    <name evidence="2" type="ORF">PDESU_04190</name>
</gene>
<evidence type="ECO:0000259" key="1">
    <source>
        <dbReference type="Pfam" id="PF13439"/>
    </source>
</evidence>
<dbReference type="Pfam" id="PF13692">
    <property type="entry name" value="Glyco_trans_1_4"/>
    <property type="match status" value="1"/>
</dbReference>
<dbReference type="Pfam" id="PF13439">
    <property type="entry name" value="Glyco_transf_4"/>
    <property type="match status" value="1"/>
</dbReference>
<sequence>MKILHLTIYDIKGGASRAGYRICSALRATGVDSRMGVMRKLGSDSFVHGATGFPKSQLALLWMATTRIPLMAHPKRAPMPMYSFDSMPGFPFAWPSGFDPDIIHLHWINNGFLNTRQLEGFGKPVVWTVHDMWPMTGGCHYSGECKKFSAACGTCEQLGSTKVEDAAFRQQQRKARHYSMVNMGIVCPSKWMASCADRSLAFAGKPVHVVKNPIDTTVFVGQSKAVARSRLGLPLDKKLVLFSSMRGHVNRIKGLHLLKPALQELASRNQDVHLVVVGADKTDGQEDLPFPIHYTGYISSEEEMASYYAAADVFVAPSLQDNLPNTVMESLSCATPAVAFNIGGMPDMIAHRESGYLATPFDVGDLATGIEWCLGNNPDNCLGNVGRRFAEGCTPSVIAAKYMQIYRDMV</sequence>
<organism evidence="2 3">
    <name type="scientific">Pontiella desulfatans</name>
    <dbReference type="NCBI Taxonomy" id="2750659"/>
    <lineage>
        <taxon>Bacteria</taxon>
        <taxon>Pseudomonadati</taxon>
        <taxon>Kiritimatiellota</taxon>
        <taxon>Kiritimatiellia</taxon>
        <taxon>Kiritimatiellales</taxon>
        <taxon>Pontiellaceae</taxon>
        <taxon>Pontiella</taxon>
    </lineage>
</organism>